<dbReference type="InterPro" id="IPR050638">
    <property type="entry name" value="AA-Vitamin_Transporters"/>
</dbReference>
<feature type="transmembrane region" description="Helical" evidence="6">
    <location>
        <begin position="131"/>
        <end position="150"/>
    </location>
</feature>
<evidence type="ECO:0000313" key="8">
    <source>
        <dbReference type="EMBL" id="QCD43309.1"/>
    </source>
</evidence>
<reference evidence="9" key="1">
    <citation type="submission" date="2019-02" db="EMBL/GenBank/DDBJ databases">
        <title>Isolation and identification of novel species under the genus Muribaculum.</title>
        <authorList>
            <person name="Miyake S."/>
            <person name="Ding Y."/>
            <person name="Low A."/>
            <person name="Soh M."/>
            <person name="Seedorf H."/>
        </authorList>
    </citation>
    <scope>NUCLEOTIDE SEQUENCE [LARGE SCALE GENOMIC DNA]</scope>
    <source>
        <strain evidence="9">H5</strain>
    </source>
</reference>
<evidence type="ECO:0000256" key="3">
    <source>
        <dbReference type="ARBA" id="ARBA00022692"/>
    </source>
</evidence>
<comment type="similarity">
    <text evidence="2">Belongs to the EamA transporter family.</text>
</comment>
<feature type="domain" description="EamA" evidence="7">
    <location>
        <begin position="157"/>
        <end position="293"/>
    </location>
</feature>
<evidence type="ECO:0000256" key="5">
    <source>
        <dbReference type="ARBA" id="ARBA00023136"/>
    </source>
</evidence>
<keyword evidence="9" id="KW-1185">Reference proteome</keyword>
<dbReference type="KEGG" id="ddb:E7747_14145"/>
<name>A0A4P7W5D8_9BACT</name>
<dbReference type="GO" id="GO:0016020">
    <property type="term" value="C:membrane"/>
    <property type="evidence" value="ECO:0007669"/>
    <property type="project" value="UniProtKB-SubCell"/>
</dbReference>
<dbReference type="InterPro" id="IPR037185">
    <property type="entry name" value="EmrE-like"/>
</dbReference>
<feature type="transmembrane region" description="Helical" evidence="6">
    <location>
        <begin position="183"/>
        <end position="203"/>
    </location>
</feature>
<dbReference type="Proteomes" id="UP000297149">
    <property type="component" value="Chromosome"/>
</dbReference>
<feature type="transmembrane region" description="Helical" evidence="6">
    <location>
        <begin position="12"/>
        <end position="36"/>
    </location>
</feature>
<dbReference type="InterPro" id="IPR000620">
    <property type="entry name" value="EamA_dom"/>
</dbReference>
<feature type="transmembrane region" description="Helical" evidence="6">
    <location>
        <begin position="223"/>
        <end position="241"/>
    </location>
</feature>
<dbReference type="PANTHER" id="PTHR32322:SF2">
    <property type="entry name" value="EAMA DOMAIN-CONTAINING PROTEIN"/>
    <property type="match status" value="1"/>
</dbReference>
<comment type="subcellular location">
    <subcellularLocation>
        <location evidence="1">Membrane</location>
        <topology evidence="1">Multi-pass membrane protein</topology>
    </subcellularLocation>
</comment>
<feature type="domain" description="EamA" evidence="7">
    <location>
        <begin position="8"/>
        <end position="142"/>
    </location>
</feature>
<evidence type="ECO:0000256" key="1">
    <source>
        <dbReference type="ARBA" id="ARBA00004141"/>
    </source>
</evidence>
<keyword evidence="4 6" id="KW-1133">Transmembrane helix</keyword>
<feature type="transmembrane region" description="Helical" evidence="6">
    <location>
        <begin position="277"/>
        <end position="294"/>
    </location>
</feature>
<dbReference type="Pfam" id="PF00892">
    <property type="entry name" value="EamA"/>
    <property type="match status" value="2"/>
</dbReference>
<gene>
    <name evidence="8" type="ORF">E7747_14145</name>
</gene>
<dbReference type="AlphaFoldDB" id="A0A4P7W5D8"/>
<dbReference type="EMBL" id="CP039396">
    <property type="protein sequence ID" value="QCD43309.1"/>
    <property type="molecule type" value="Genomic_DNA"/>
</dbReference>
<dbReference type="RefSeq" id="WP_123614517.1">
    <property type="nucleotide sequence ID" value="NZ_CP039396.1"/>
</dbReference>
<proteinExistence type="inferred from homology"/>
<feature type="transmembrane region" description="Helical" evidence="6">
    <location>
        <begin position="74"/>
        <end position="94"/>
    </location>
</feature>
<feature type="transmembrane region" description="Helical" evidence="6">
    <location>
        <begin position="100"/>
        <end position="119"/>
    </location>
</feature>
<accession>A0A4P7W5D8</accession>
<evidence type="ECO:0000256" key="2">
    <source>
        <dbReference type="ARBA" id="ARBA00007362"/>
    </source>
</evidence>
<protein>
    <submittedName>
        <fullName evidence="8">EamA/RhaT family transporter</fullName>
    </submittedName>
</protein>
<evidence type="ECO:0000259" key="7">
    <source>
        <dbReference type="Pfam" id="PF00892"/>
    </source>
</evidence>
<keyword evidence="5 6" id="KW-0472">Membrane</keyword>
<evidence type="ECO:0000256" key="6">
    <source>
        <dbReference type="SAM" id="Phobius"/>
    </source>
</evidence>
<feature type="transmembrane region" description="Helical" evidence="6">
    <location>
        <begin position="253"/>
        <end position="271"/>
    </location>
</feature>
<keyword evidence="3 6" id="KW-0812">Transmembrane</keyword>
<evidence type="ECO:0000256" key="4">
    <source>
        <dbReference type="ARBA" id="ARBA00022989"/>
    </source>
</evidence>
<sequence length="306" mass="33186">MNKDFKLKGHLAMLGANTTWGMMAPIAKIVMTAGVISPLLLTNFRIIGAALLFWTASIFTKYEHVPLRDLLRMAGAGMLGIVFNQGSYITGIGFTSPGEASIITTTMPIWVMLLAAVILKEPITWKKAGGIALGASGALLLVFGGAQSAMKGDNPMLGDLLVLTAQLSYALYLTFYKNFIKKYSVFTLMKWMFTFASIVILPISIKEWNSTDWSAVSHTEIAGIAYVVVIATFLAYILTMIGQKNLRPTLVGMYNYVQPIIASLIGVYLGLDRFTPVKVVAVALIFSGVYLVTISKAAKHHTEAAS</sequence>
<feature type="transmembrane region" description="Helical" evidence="6">
    <location>
        <begin position="156"/>
        <end position="176"/>
    </location>
</feature>
<evidence type="ECO:0000313" key="9">
    <source>
        <dbReference type="Proteomes" id="UP000297149"/>
    </source>
</evidence>
<organism evidence="8 9">
    <name type="scientific">Duncaniella dubosii</name>
    <dbReference type="NCBI Taxonomy" id="2518971"/>
    <lineage>
        <taxon>Bacteria</taxon>
        <taxon>Pseudomonadati</taxon>
        <taxon>Bacteroidota</taxon>
        <taxon>Bacteroidia</taxon>
        <taxon>Bacteroidales</taxon>
        <taxon>Muribaculaceae</taxon>
        <taxon>Duncaniella</taxon>
    </lineage>
</organism>
<dbReference type="PANTHER" id="PTHR32322">
    <property type="entry name" value="INNER MEMBRANE TRANSPORTER"/>
    <property type="match status" value="1"/>
</dbReference>
<dbReference type="SUPFAM" id="SSF103481">
    <property type="entry name" value="Multidrug resistance efflux transporter EmrE"/>
    <property type="match status" value="2"/>
</dbReference>